<evidence type="ECO:0000256" key="7">
    <source>
        <dbReference type="SAM" id="MobiDB-lite"/>
    </source>
</evidence>
<evidence type="ECO:0000256" key="3">
    <source>
        <dbReference type="ARBA" id="ARBA00022722"/>
    </source>
</evidence>
<dbReference type="Pfam" id="PF14111">
    <property type="entry name" value="DUF4283"/>
    <property type="match status" value="1"/>
</dbReference>
<dbReference type="Proteomes" id="UP001151760">
    <property type="component" value="Unassembled WGS sequence"/>
</dbReference>
<feature type="domain" description="Reverse transcriptase RNase H-like" evidence="9">
    <location>
        <begin position="504"/>
        <end position="596"/>
    </location>
</feature>
<reference evidence="10" key="2">
    <citation type="submission" date="2022-01" db="EMBL/GenBank/DDBJ databases">
        <authorList>
            <person name="Yamashiro T."/>
            <person name="Shiraishi A."/>
            <person name="Satake H."/>
            <person name="Nakayama K."/>
        </authorList>
    </citation>
    <scope>NUCLEOTIDE SEQUENCE</scope>
</reference>
<dbReference type="InterPro" id="IPR025558">
    <property type="entry name" value="DUF4283"/>
</dbReference>
<evidence type="ECO:0000256" key="5">
    <source>
        <dbReference type="ARBA" id="ARBA00022801"/>
    </source>
</evidence>
<evidence type="ECO:0000259" key="9">
    <source>
        <dbReference type="Pfam" id="PF17917"/>
    </source>
</evidence>
<feature type="region of interest" description="Disordered" evidence="7">
    <location>
        <begin position="381"/>
        <end position="475"/>
    </location>
</feature>
<dbReference type="PANTHER" id="PTHR31286:SF99">
    <property type="entry name" value="DUF4283 DOMAIN-CONTAINING PROTEIN"/>
    <property type="match status" value="1"/>
</dbReference>
<evidence type="ECO:0000256" key="6">
    <source>
        <dbReference type="ARBA" id="ARBA00022918"/>
    </source>
</evidence>
<gene>
    <name evidence="10" type="ORF">Tco_1083072</name>
</gene>
<evidence type="ECO:0000256" key="1">
    <source>
        <dbReference type="ARBA" id="ARBA00022679"/>
    </source>
</evidence>
<feature type="non-terminal residue" evidence="10">
    <location>
        <position position="1"/>
    </location>
</feature>
<keyword evidence="3" id="KW-0540">Nuclease</keyword>
<accession>A0ABQ5I3V3</accession>
<evidence type="ECO:0000313" key="11">
    <source>
        <dbReference type="Proteomes" id="UP001151760"/>
    </source>
</evidence>
<dbReference type="SUPFAM" id="SSF56672">
    <property type="entry name" value="DNA/RNA polymerases"/>
    <property type="match status" value="1"/>
</dbReference>
<dbReference type="InterPro" id="IPR043502">
    <property type="entry name" value="DNA/RNA_pol_sf"/>
</dbReference>
<organism evidence="10 11">
    <name type="scientific">Tanacetum coccineum</name>
    <dbReference type="NCBI Taxonomy" id="301880"/>
    <lineage>
        <taxon>Eukaryota</taxon>
        <taxon>Viridiplantae</taxon>
        <taxon>Streptophyta</taxon>
        <taxon>Embryophyta</taxon>
        <taxon>Tracheophyta</taxon>
        <taxon>Spermatophyta</taxon>
        <taxon>Magnoliopsida</taxon>
        <taxon>eudicotyledons</taxon>
        <taxon>Gunneridae</taxon>
        <taxon>Pentapetalae</taxon>
        <taxon>asterids</taxon>
        <taxon>campanulids</taxon>
        <taxon>Asterales</taxon>
        <taxon>Asteraceae</taxon>
        <taxon>Asteroideae</taxon>
        <taxon>Anthemideae</taxon>
        <taxon>Anthemidinae</taxon>
        <taxon>Tanacetum</taxon>
    </lineage>
</organism>
<keyword evidence="5" id="KW-0378">Hydrolase</keyword>
<keyword evidence="6" id="KW-0695">RNA-directed DNA polymerase</keyword>
<keyword evidence="4" id="KW-0255">Endonuclease</keyword>
<keyword evidence="11" id="KW-1185">Reference proteome</keyword>
<sequence>SRMLNTSDKGTMFGDGAARVGMQLRSSPKVSTSSPLVSPSFIINVPRELYNIDVAATFGVPLTTVGDLQKLINDIDAGKHDELLSELTNEDRMETLEALGSICNLIKVDRNNADVIPCKVLYADDSINLNVDESTIPSDPIVQSVDINKSTSYAGVAGGSAKDQPNVNSNFRTLVADPVFDGVNISIPRKVVEKAKHGLKRIMMNSKGFFFFKFDSRAGLEAVLEGGPWLIRKSPIILKKWSMDTRLLKEELTRIPIWVKLHDVPIQVFEEDGISLIATFIGKPVMLDSYTSSMCNDSWGRSSFARCLIEVNSEADLVDVVTIGIPSLSEDDFTKETIRVEYEWRPPRCDTCKIFGHVHDYCPKKVVSPPIVATSNVVTPNAEKTNDGFQTVGKKKKRKGKSKSTNGGQFTGPSVKHNVRYEPKATTSAPKKGTTYVGYTSQSTPMLKTTGNSSKKDNLSMSNSFSALNEEEEEDEEDVENVYDESANLIQNTKAGGSSSFTAAAAKETVSAVLMTEREAKQMPIYFVSRALRGQELNYTSIEKLVLALVHVSKRLKRYFQAHPIIVITDQPIQQILSRPEIAGRLQKWSIELGEYAIHYRPRVSVKGQILADFIVERPKEDSPDTPMEEKEELPE</sequence>
<evidence type="ECO:0000256" key="4">
    <source>
        <dbReference type="ARBA" id="ARBA00022759"/>
    </source>
</evidence>
<reference evidence="10" key="1">
    <citation type="journal article" date="2022" name="Int. J. Mol. Sci.">
        <title>Draft Genome of Tanacetum Coccineum: Genomic Comparison of Closely Related Tanacetum-Family Plants.</title>
        <authorList>
            <person name="Yamashiro T."/>
            <person name="Shiraishi A."/>
            <person name="Nakayama K."/>
            <person name="Satake H."/>
        </authorList>
    </citation>
    <scope>NUCLEOTIDE SEQUENCE</scope>
</reference>
<name>A0ABQ5I3V3_9ASTR</name>
<dbReference type="Pfam" id="PF17917">
    <property type="entry name" value="RT_RNaseH"/>
    <property type="match status" value="1"/>
</dbReference>
<dbReference type="PANTHER" id="PTHR31286">
    <property type="entry name" value="GLYCINE-RICH CELL WALL STRUCTURAL PROTEIN 1.8-LIKE"/>
    <property type="match status" value="1"/>
</dbReference>
<evidence type="ECO:0000313" key="10">
    <source>
        <dbReference type="EMBL" id="GJT94227.1"/>
    </source>
</evidence>
<dbReference type="EMBL" id="BQNB010020276">
    <property type="protein sequence ID" value="GJT94227.1"/>
    <property type="molecule type" value="Genomic_DNA"/>
</dbReference>
<protein>
    <submittedName>
        <fullName evidence="10">Zinc knuckle CX2CX4HX4C containing protein</fullName>
    </submittedName>
</protein>
<feature type="compositionally biased region" description="Basic residues" evidence="7">
    <location>
        <begin position="393"/>
        <end position="402"/>
    </location>
</feature>
<dbReference type="InterPro" id="IPR041373">
    <property type="entry name" value="RT_RNaseH"/>
</dbReference>
<evidence type="ECO:0000256" key="2">
    <source>
        <dbReference type="ARBA" id="ARBA00022695"/>
    </source>
</evidence>
<dbReference type="InterPro" id="IPR040256">
    <property type="entry name" value="At4g02000-like"/>
</dbReference>
<feature type="domain" description="DUF4283" evidence="8">
    <location>
        <begin position="201"/>
        <end position="245"/>
    </location>
</feature>
<keyword evidence="1" id="KW-0808">Transferase</keyword>
<evidence type="ECO:0000259" key="8">
    <source>
        <dbReference type="Pfam" id="PF14111"/>
    </source>
</evidence>
<comment type="caution">
    <text evidence="10">The sequence shown here is derived from an EMBL/GenBank/DDBJ whole genome shotgun (WGS) entry which is preliminary data.</text>
</comment>
<keyword evidence="2" id="KW-0548">Nucleotidyltransferase</keyword>
<feature type="compositionally biased region" description="Polar residues" evidence="7">
    <location>
        <begin position="437"/>
        <end position="467"/>
    </location>
</feature>
<proteinExistence type="predicted"/>